<comment type="caution">
    <text evidence="4">Lacks conserved residue(s) required for the propagation of feature annotation.</text>
</comment>
<sequence length="197" mass="21270" precursor="true">MTPVTLASQSAARQMILKNAGVAFEAVSPGVDEDAAKAALLAEQVAPRDIADALAEMKAVKVSTKRPGLVIGADQTLDLRGKLFDKAETLAQAREHLLELRGQTHKLHAAVVVARDGQPIWRVVESAALTVRPFSEAWLDAYIERRGEALLWSVGCYELESEGVQLFSQVDGDYFTILGLPLIGLLDFLRLHGALAA</sequence>
<reference evidence="5 6" key="1">
    <citation type="journal article" date="2013" name="Genome Announc.">
        <title>Draft Genome Sequence for Caulobacter sp. Strain OR37, a Bacterium Tolerant to Heavy Metals.</title>
        <authorList>
            <person name="Utturkar S.M."/>
            <person name="Bollmann A."/>
            <person name="Brzoska R.M."/>
            <person name="Klingeman D.M."/>
            <person name="Epstein S.E."/>
            <person name="Palumbo A.V."/>
            <person name="Brown S.D."/>
        </authorList>
    </citation>
    <scope>NUCLEOTIDE SEQUENCE [LARGE SCALE GENOMIC DNA]</scope>
    <source>
        <strain evidence="5 6">OR37</strain>
    </source>
</reference>
<dbReference type="EC" id="3.6.1.9" evidence="4"/>
<dbReference type="EMBL" id="APMP01000007">
    <property type="protein sequence ID" value="ENZ82450.1"/>
    <property type="molecule type" value="Genomic_DNA"/>
</dbReference>
<dbReference type="AlphaFoldDB" id="R0D1W4"/>
<dbReference type="CDD" id="cd00555">
    <property type="entry name" value="Maf"/>
    <property type="match status" value="1"/>
</dbReference>
<accession>R0D1W4</accession>
<dbReference type="GO" id="GO:0047429">
    <property type="term" value="F:nucleoside triphosphate diphosphatase activity"/>
    <property type="evidence" value="ECO:0007669"/>
    <property type="project" value="UniProtKB-EC"/>
</dbReference>
<keyword evidence="4" id="KW-0963">Cytoplasm</keyword>
<dbReference type="eggNOG" id="COG0424">
    <property type="taxonomic scope" value="Bacteria"/>
</dbReference>
<proteinExistence type="inferred from homology"/>
<comment type="function">
    <text evidence="4">Nucleoside triphosphate pyrophosphatase. May have a dual role in cell division arrest and in preventing the incorporation of modified nucleotides into cellular nucleic acids.</text>
</comment>
<keyword evidence="2 4" id="KW-0378">Hydrolase</keyword>
<dbReference type="PATRIC" id="fig|1292034.3.peg.1707"/>
<organism evidence="5 6">
    <name type="scientific">Caulobacter vibrioides OR37</name>
    <dbReference type="NCBI Taxonomy" id="1292034"/>
    <lineage>
        <taxon>Bacteria</taxon>
        <taxon>Pseudomonadati</taxon>
        <taxon>Pseudomonadota</taxon>
        <taxon>Alphaproteobacteria</taxon>
        <taxon>Caulobacterales</taxon>
        <taxon>Caulobacteraceae</taxon>
        <taxon>Caulobacter</taxon>
    </lineage>
</organism>
<keyword evidence="3 4" id="KW-0546">Nucleotide metabolism</keyword>
<dbReference type="SUPFAM" id="SSF52972">
    <property type="entry name" value="ITPase-like"/>
    <property type="match status" value="1"/>
</dbReference>
<dbReference type="Gene3D" id="3.90.950.10">
    <property type="match status" value="1"/>
</dbReference>
<comment type="similarity">
    <text evidence="4">Belongs to the Maf family.</text>
</comment>
<comment type="catalytic activity">
    <reaction evidence="4">
        <text>a 2'-deoxyribonucleoside 5'-triphosphate + H2O = a 2'-deoxyribonucleoside 5'-phosphate + diphosphate + H(+)</text>
        <dbReference type="Rhea" id="RHEA:44644"/>
        <dbReference type="ChEBI" id="CHEBI:15377"/>
        <dbReference type="ChEBI" id="CHEBI:15378"/>
        <dbReference type="ChEBI" id="CHEBI:33019"/>
        <dbReference type="ChEBI" id="CHEBI:61560"/>
        <dbReference type="ChEBI" id="CHEBI:65317"/>
        <dbReference type="EC" id="3.6.1.9"/>
    </reaction>
</comment>
<dbReference type="InterPro" id="IPR003697">
    <property type="entry name" value="Maf-like"/>
</dbReference>
<feature type="active site" description="Proton acceptor" evidence="4">
    <location>
        <position position="74"/>
    </location>
</feature>
<dbReference type="InterPro" id="IPR029001">
    <property type="entry name" value="ITPase-like_fam"/>
</dbReference>
<name>R0D1W4_CAUVI</name>
<dbReference type="Proteomes" id="UP000013063">
    <property type="component" value="Unassembled WGS sequence"/>
</dbReference>
<evidence type="ECO:0000256" key="1">
    <source>
        <dbReference type="ARBA" id="ARBA00001968"/>
    </source>
</evidence>
<evidence type="ECO:0000313" key="6">
    <source>
        <dbReference type="Proteomes" id="UP000013063"/>
    </source>
</evidence>
<dbReference type="PANTHER" id="PTHR43213:SF5">
    <property type="entry name" value="BIFUNCTIONAL DTTP_UTP PYROPHOSPHATASE_METHYLTRANSFERASE PROTEIN-RELATED"/>
    <property type="match status" value="1"/>
</dbReference>
<gene>
    <name evidence="5" type="ORF">OR37_01720</name>
</gene>
<dbReference type="PIRSF" id="PIRSF006305">
    <property type="entry name" value="Maf"/>
    <property type="match status" value="1"/>
</dbReference>
<keyword evidence="6" id="KW-1185">Reference proteome</keyword>
<dbReference type="HAMAP" id="MF_00528">
    <property type="entry name" value="Maf"/>
    <property type="match status" value="1"/>
</dbReference>
<evidence type="ECO:0000313" key="5">
    <source>
        <dbReference type="EMBL" id="ENZ82450.1"/>
    </source>
</evidence>
<comment type="cofactor">
    <cofactor evidence="1 4">
        <name>a divalent metal cation</name>
        <dbReference type="ChEBI" id="CHEBI:60240"/>
    </cofactor>
</comment>
<comment type="caution">
    <text evidence="5">The sequence shown here is derived from an EMBL/GenBank/DDBJ whole genome shotgun (WGS) entry which is preliminary data.</text>
</comment>
<dbReference type="STRING" id="1292034.OR37_01720"/>
<dbReference type="GO" id="GO:0005737">
    <property type="term" value="C:cytoplasm"/>
    <property type="evidence" value="ECO:0007669"/>
    <property type="project" value="UniProtKB-SubCell"/>
</dbReference>
<evidence type="ECO:0000256" key="3">
    <source>
        <dbReference type="ARBA" id="ARBA00023080"/>
    </source>
</evidence>
<evidence type="ECO:0000256" key="2">
    <source>
        <dbReference type="ARBA" id="ARBA00022801"/>
    </source>
</evidence>
<evidence type="ECO:0000256" key="4">
    <source>
        <dbReference type="HAMAP-Rule" id="MF_00528"/>
    </source>
</evidence>
<dbReference type="RefSeq" id="WP_004618178.1">
    <property type="nucleotide sequence ID" value="NZ_APMP01000007.1"/>
</dbReference>
<dbReference type="GO" id="GO:0009117">
    <property type="term" value="P:nucleotide metabolic process"/>
    <property type="evidence" value="ECO:0007669"/>
    <property type="project" value="UniProtKB-KW"/>
</dbReference>
<comment type="catalytic activity">
    <reaction evidence="4">
        <text>a ribonucleoside 5'-triphosphate + H2O = a ribonucleoside 5'-phosphate + diphosphate + H(+)</text>
        <dbReference type="Rhea" id="RHEA:23996"/>
        <dbReference type="ChEBI" id="CHEBI:15377"/>
        <dbReference type="ChEBI" id="CHEBI:15378"/>
        <dbReference type="ChEBI" id="CHEBI:33019"/>
        <dbReference type="ChEBI" id="CHEBI:58043"/>
        <dbReference type="ChEBI" id="CHEBI:61557"/>
        <dbReference type="EC" id="3.6.1.9"/>
    </reaction>
</comment>
<protein>
    <recommendedName>
        <fullName evidence="4">Nucleoside triphosphate pyrophosphatase</fullName>
        <ecNumber evidence="4">3.6.1.9</ecNumber>
    </recommendedName>
    <alternativeName>
        <fullName evidence="4">Nucleotide pyrophosphatase</fullName>
        <shortName evidence="4">Nucleotide PPase</shortName>
    </alternativeName>
</protein>
<dbReference type="OrthoDB" id="9813962at2"/>
<dbReference type="Pfam" id="PF02545">
    <property type="entry name" value="Maf"/>
    <property type="match status" value="1"/>
</dbReference>
<dbReference type="PANTHER" id="PTHR43213">
    <property type="entry name" value="BIFUNCTIONAL DTTP/UTP PYROPHOSPHATASE/METHYLTRANSFERASE PROTEIN-RELATED"/>
    <property type="match status" value="1"/>
</dbReference>
<comment type="subcellular location">
    <subcellularLocation>
        <location evidence="4">Cytoplasm</location>
    </subcellularLocation>
</comment>